<reference evidence="2" key="1">
    <citation type="journal article" date="2013" name="Science">
        <title>The Amborella genome and the evolution of flowering plants.</title>
        <authorList>
            <consortium name="Amborella Genome Project"/>
        </authorList>
    </citation>
    <scope>NUCLEOTIDE SEQUENCE [LARGE SCALE GENOMIC DNA]</scope>
</reference>
<dbReference type="AlphaFoldDB" id="W1P7L2"/>
<name>W1P7L2_AMBTC</name>
<sequence length="207" mass="23811">MFGKLTYLSKQAHLEAKPFIKASFALYDQLTIPVEGKHATGKGQLSTVRQEPLEDDISEHEIEQIPQSDLHYITNENDLSSSDDMPMDTPERNKCQPVVKLIPHHGKKVRSSPVSRITTTVENLVRADMLTSQILQKPIENEEFSYKKCLIELQQLEGLNQSERVQAIDLLVNEKVAIAFMTLEEELRLDWLRSKYHRVEYTSILCF</sequence>
<dbReference type="PANTHER" id="PTHR34395:SF15">
    <property type="entry name" value="OS09G0292400 PROTEIN"/>
    <property type="match status" value="1"/>
</dbReference>
<gene>
    <name evidence="1" type="ORF">AMTR_s00042p00126630</name>
</gene>
<keyword evidence="2" id="KW-1185">Reference proteome</keyword>
<evidence type="ECO:0000313" key="1">
    <source>
        <dbReference type="EMBL" id="ERN03581.1"/>
    </source>
</evidence>
<evidence type="ECO:0000313" key="2">
    <source>
        <dbReference type="Proteomes" id="UP000017836"/>
    </source>
</evidence>
<dbReference type="Proteomes" id="UP000017836">
    <property type="component" value="Unassembled WGS sequence"/>
</dbReference>
<accession>W1P7L2</accession>
<dbReference type="HOGENOM" id="CLU_115124_0_0_1"/>
<protein>
    <submittedName>
        <fullName evidence="1">Uncharacterized protein</fullName>
    </submittedName>
</protein>
<dbReference type="EMBL" id="KI394353">
    <property type="protein sequence ID" value="ERN03581.1"/>
    <property type="molecule type" value="Genomic_DNA"/>
</dbReference>
<organism evidence="1 2">
    <name type="scientific">Amborella trichopoda</name>
    <dbReference type="NCBI Taxonomy" id="13333"/>
    <lineage>
        <taxon>Eukaryota</taxon>
        <taxon>Viridiplantae</taxon>
        <taxon>Streptophyta</taxon>
        <taxon>Embryophyta</taxon>
        <taxon>Tracheophyta</taxon>
        <taxon>Spermatophyta</taxon>
        <taxon>Magnoliopsida</taxon>
        <taxon>Amborellales</taxon>
        <taxon>Amborellaceae</taxon>
        <taxon>Amborella</taxon>
    </lineage>
</organism>
<dbReference type="Gramene" id="ERN03581">
    <property type="protein sequence ID" value="ERN03581"/>
    <property type="gene ID" value="AMTR_s00042p00126630"/>
</dbReference>
<proteinExistence type="predicted"/>
<dbReference type="PANTHER" id="PTHR34395">
    <property type="entry name" value="OS11G0427500 PROTEIN"/>
    <property type="match status" value="1"/>
</dbReference>